<evidence type="ECO:0000313" key="3">
    <source>
        <dbReference type="Proteomes" id="UP001144280"/>
    </source>
</evidence>
<feature type="coiled-coil region" evidence="1">
    <location>
        <begin position="182"/>
        <end position="216"/>
    </location>
</feature>
<reference evidence="2" key="1">
    <citation type="submission" date="2022-12" db="EMBL/GenBank/DDBJ databases">
        <title>New Phytohabitans aurantiacus sp. RD004123 nov., an actinomycete isolated from soil.</title>
        <authorList>
            <person name="Triningsih D.W."/>
            <person name="Harunari E."/>
            <person name="Igarashi Y."/>
        </authorList>
    </citation>
    <scope>NUCLEOTIDE SEQUENCE</scope>
    <source>
        <strain evidence="2">RD004123</strain>
    </source>
</reference>
<protein>
    <submittedName>
        <fullName evidence="2">Uncharacterized protein</fullName>
    </submittedName>
</protein>
<evidence type="ECO:0000256" key="1">
    <source>
        <dbReference type="SAM" id="Coils"/>
    </source>
</evidence>
<keyword evidence="1" id="KW-0175">Coiled coil</keyword>
<gene>
    <name evidence="2" type="ORF">Pa4123_25240</name>
</gene>
<dbReference type="Proteomes" id="UP001144280">
    <property type="component" value="Unassembled WGS sequence"/>
</dbReference>
<name>A0ABQ5QSP7_9ACTN</name>
<keyword evidence="3" id="KW-1185">Reference proteome</keyword>
<organism evidence="2 3">
    <name type="scientific">Phytohabitans aurantiacus</name>
    <dbReference type="NCBI Taxonomy" id="3016789"/>
    <lineage>
        <taxon>Bacteria</taxon>
        <taxon>Bacillati</taxon>
        <taxon>Actinomycetota</taxon>
        <taxon>Actinomycetes</taxon>
        <taxon>Micromonosporales</taxon>
        <taxon>Micromonosporaceae</taxon>
    </lineage>
</organism>
<comment type="caution">
    <text evidence="2">The sequence shown here is derived from an EMBL/GenBank/DDBJ whole genome shotgun (WGS) entry which is preliminary data.</text>
</comment>
<accession>A0ABQ5QSP7</accession>
<sequence>MNVTAVWALLLTAGVVILALVALAAVAERPRTRRPDPRKLRAAAEELAAHANNAHTEAGRAAGAAADARERLAEAERAREEAWAAQEAADQVHQRAWQAVLAGRAAQEERMADPDEQQRDVSRAALTAYRNGDISVEQLREVWLRASGDWDPDQEERERAAYRYKLEERAARRVYHRADVAVRYAEQEVQVAEVALQALRDEAAEAAVEAHEALLATERYAQRRRLPRPRPRTE</sequence>
<proteinExistence type="predicted"/>
<dbReference type="EMBL" id="BSDI01000009">
    <property type="protein sequence ID" value="GLH97249.1"/>
    <property type="molecule type" value="Genomic_DNA"/>
</dbReference>
<dbReference type="RefSeq" id="WP_281894931.1">
    <property type="nucleotide sequence ID" value="NZ_BSDI01000009.1"/>
</dbReference>
<evidence type="ECO:0000313" key="2">
    <source>
        <dbReference type="EMBL" id="GLH97249.1"/>
    </source>
</evidence>